<feature type="domain" description="JmjC" evidence="11">
    <location>
        <begin position="798"/>
        <end position="1003"/>
    </location>
</feature>
<dbReference type="GO" id="GO:0000118">
    <property type="term" value="C:histone deacetylase complex"/>
    <property type="evidence" value="ECO:0007669"/>
    <property type="project" value="TreeGrafter"/>
</dbReference>
<dbReference type="GO" id="GO:0046872">
    <property type="term" value="F:metal ion binding"/>
    <property type="evidence" value="ECO:0007669"/>
    <property type="project" value="UniProtKB-KW"/>
</dbReference>
<feature type="region of interest" description="Disordered" evidence="10">
    <location>
        <begin position="1639"/>
        <end position="1667"/>
    </location>
</feature>
<evidence type="ECO:0000313" key="13">
    <source>
        <dbReference type="Proteomes" id="UP000092444"/>
    </source>
</evidence>
<dbReference type="EnsemblMetazoa" id="GMOY013318-RA">
    <property type="protein sequence ID" value="GMOY013318-PA"/>
    <property type="gene ID" value="GMOY013318"/>
</dbReference>
<feature type="region of interest" description="Disordered" evidence="10">
    <location>
        <begin position="1705"/>
        <end position="1726"/>
    </location>
</feature>
<feature type="region of interest" description="Disordered" evidence="10">
    <location>
        <begin position="1"/>
        <end position="74"/>
    </location>
</feature>
<dbReference type="PROSITE" id="PS51184">
    <property type="entry name" value="JMJC"/>
    <property type="match status" value="1"/>
</dbReference>
<feature type="region of interest" description="Disordered" evidence="10">
    <location>
        <begin position="1456"/>
        <end position="1527"/>
    </location>
</feature>
<protein>
    <recommendedName>
        <fullName evidence="7">[histone H3]-dimethyl-L-lysine(9) demethylase</fullName>
        <ecNumber evidence="7">1.14.11.65</ecNumber>
    </recommendedName>
</protein>
<comment type="subcellular location">
    <subcellularLocation>
        <location evidence="2">Nucleus</location>
    </subcellularLocation>
</comment>
<dbReference type="Gene3D" id="2.60.120.650">
    <property type="entry name" value="Cupin"/>
    <property type="match status" value="1"/>
</dbReference>
<feature type="compositionally biased region" description="Basic and acidic residues" evidence="10">
    <location>
        <begin position="1640"/>
        <end position="1652"/>
    </location>
</feature>
<evidence type="ECO:0000256" key="9">
    <source>
        <dbReference type="SAM" id="Coils"/>
    </source>
</evidence>
<keyword evidence="5" id="KW-0408">Iron</keyword>
<feature type="compositionally biased region" description="Basic and acidic residues" evidence="10">
    <location>
        <begin position="1773"/>
        <end position="1789"/>
    </location>
</feature>
<dbReference type="EMBL" id="CCAG010002237">
    <property type="status" value="NOT_ANNOTATED_CDS"/>
    <property type="molecule type" value="Genomic_DNA"/>
</dbReference>
<evidence type="ECO:0000256" key="10">
    <source>
        <dbReference type="SAM" id="MobiDB-lite"/>
    </source>
</evidence>
<feature type="compositionally biased region" description="Basic and acidic residues" evidence="10">
    <location>
        <begin position="1796"/>
        <end position="1838"/>
    </location>
</feature>
<feature type="compositionally biased region" description="Polar residues" evidence="10">
    <location>
        <begin position="11"/>
        <end position="29"/>
    </location>
</feature>
<feature type="compositionally biased region" description="Basic and acidic residues" evidence="10">
    <location>
        <begin position="36"/>
        <end position="45"/>
    </location>
</feature>
<evidence type="ECO:0000256" key="8">
    <source>
        <dbReference type="ARBA" id="ARBA00047648"/>
    </source>
</evidence>
<evidence type="ECO:0000256" key="1">
    <source>
        <dbReference type="ARBA" id="ARBA00001954"/>
    </source>
</evidence>
<dbReference type="GO" id="GO:0000785">
    <property type="term" value="C:chromatin"/>
    <property type="evidence" value="ECO:0007669"/>
    <property type="project" value="TreeGrafter"/>
</dbReference>
<evidence type="ECO:0000256" key="5">
    <source>
        <dbReference type="ARBA" id="ARBA00023004"/>
    </source>
</evidence>
<feature type="region of interest" description="Disordered" evidence="10">
    <location>
        <begin position="246"/>
        <end position="269"/>
    </location>
</feature>
<accession>A0A340U076</accession>
<dbReference type="Proteomes" id="UP000092444">
    <property type="component" value="Unassembled WGS sequence"/>
</dbReference>
<dbReference type="PANTHER" id="PTHR12549:SF38">
    <property type="entry name" value="JMJC DOMAIN-CONTAINING HISTONE DEMETHYLASE 2, ISOFORM A"/>
    <property type="match status" value="1"/>
</dbReference>
<feature type="compositionally biased region" description="Basic and acidic residues" evidence="10">
    <location>
        <begin position="1705"/>
        <end position="1716"/>
    </location>
</feature>
<dbReference type="GO" id="GO:0003712">
    <property type="term" value="F:transcription coregulator activity"/>
    <property type="evidence" value="ECO:0007669"/>
    <property type="project" value="TreeGrafter"/>
</dbReference>
<evidence type="ECO:0000259" key="11">
    <source>
        <dbReference type="PROSITE" id="PS51184"/>
    </source>
</evidence>
<evidence type="ECO:0000313" key="12">
    <source>
        <dbReference type="EnsemblMetazoa" id="GMOY013318-PA"/>
    </source>
</evidence>
<keyword evidence="13" id="KW-1185">Reference proteome</keyword>
<keyword evidence="4" id="KW-0560">Oxidoreductase</keyword>
<dbReference type="STRING" id="37546.A0A340U076"/>
<name>A0A340U076_GLOMM</name>
<feature type="region of interest" description="Disordered" evidence="10">
    <location>
        <begin position="1773"/>
        <end position="1848"/>
    </location>
</feature>
<evidence type="ECO:0000256" key="2">
    <source>
        <dbReference type="ARBA" id="ARBA00004123"/>
    </source>
</evidence>
<dbReference type="PANTHER" id="PTHR12549">
    <property type="entry name" value="JMJC DOMAIN-CONTAINING HISTONE DEMETHYLATION PROTEIN"/>
    <property type="match status" value="1"/>
</dbReference>
<feature type="compositionally biased region" description="Acidic residues" evidence="10">
    <location>
        <begin position="1653"/>
        <end position="1663"/>
    </location>
</feature>
<evidence type="ECO:0000256" key="7">
    <source>
        <dbReference type="ARBA" id="ARBA00038951"/>
    </source>
</evidence>
<proteinExistence type="predicted"/>
<feature type="coiled-coil region" evidence="9">
    <location>
        <begin position="1034"/>
        <end position="1061"/>
    </location>
</feature>
<evidence type="ECO:0000256" key="3">
    <source>
        <dbReference type="ARBA" id="ARBA00022723"/>
    </source>
</evidence>
<sequence length="1848" mass="210539">MSEENHHVDVASSTNTGKQTSPTSDSSVNHIDEEEQQHKKTHESDDQSNEEFVNEENASPIKGSKEVNEKPYQSLEELMNMRLKRKREIDDNGIDGEQRIGELAVMPPKQFRLENHINARKSIIEIHLTSEDVKKPLLTPKTVAELEENVKQKISDVQHQIIKELDIFKRESSVSMPSIDIFREQPTPDTVKGYVTLDAVKEAVTVDQFQSIADDKNPEILDLKSPEKVTPIEVETSDAINEIISNESIDQTEDSNHQSQEKEDEELSLEKLTPEEEIKDQAYKKSCEKFRQHLPCFKLQSSASNSPPPIHTDDTVNNVPKISKCRECRRRTPQQGSNDVYCRFYEFRCLQYTPEGQLVVAGFPNPYTDATQDDMNIWQPDAATEPTAGYMDIQVCRYILLHVGDQFCHLWRQEVEALKLHENPNEIIAWKKVVQGIREICDVCDTTLFNFHWTCDKCGFGVCLDCFKDRKEERPRRKTFAGDKPPKGRDEYYWMLCTGGSIHNVKELILTQIIAGDALNVLGQLLHDVRTLWEIPQLCGCLLSQQELPDGDLKNYIQDMIKESQLKQQTSASSLATEETKRNQARLEQIHAKTLEFARACGIDYVPGRLWTKHTLGKDPITTAFDNFKHINFLRKGLTGYRRFLPPRAMTLAHSTLLAPGVPHEWLCDGKLLRLTDTNQPDNRILFQEVWKCGQPVMISEVAKSLDLDLWRPEAFLRDFGDKPNDLINCLNGNLVPNQPMRHFWEGFQCMKKRLLDANGKPMLLKLKDWPPGDDFAEILPTRYKDLMKGLPMPEYTLRTGNLNIASCLPKMFVPPDLGPKMYNAYGSAFHPDKGTTNLHLDISDAVNIMVYVGIPEDADSKSQISASHRAIAMGGCEFLTRARVLQKNVFPGALWHIFPARDADKIRDLLNRVTLEKGYRLEPDHDPIHDQNWYLDDKLRARLFKEYGVEGFAIVQCLGDAVFIPAGAPHQVQNLHNCIKVAEDFVSPENITHCFHLTQEFRRLSHSHTNHEDKLQIKNIVYHAIKDCCTILMRALEKRIDQEMIEAEKIKAELDEKKVLRKGNQSLVNGKGHHFVKQASVVELKRDVTLEKSENIFVNGEGDQVDQKVTAIERGHRETMEESKNWSANGKQERIGDHGSMVIEPEEEATEKPENTVNPRNENLLDQEMVDADLNAEDTTEKIADDSLSEKEKFMGQKMMEAELIINNEDENSLNYSEEKSIDEEAIEAEPKIKEAIETTENSSDNGDEKPIDEKLIKTEKLTTDLEIKEAMKKQVKDLISSKEKLIDQQIVDADLKHITKEEEMSSVNEDGNYFKQEMTSAELDLKVASKEEEITSPIDTEKCIDREILEIEQNLKKDIKKETKMLIADSDKCSHQEVMETALDSNEIVNIPEKRPDNANEKCIGQEMEEAELDFKEAVNMSVEETNSANETEECIDHEMLEAELYCKEAMKKQKKSSINDDEKPSDQEVVEDELNPKVSINGQENSPDKDSGKCVDREKTEASPDSNVGLMEQEECSDNGGEKCCDREMMDVELDLKESINKREKSPINDGGKCIHEDTMEAVPSLIKSSTNANEKLNDQEMTEAELDLKKAMNTNEEEISSAIDEEVSTDQEMVEAELDRKDAAKVHENISVNVDKSNENIKEPKLTEEDISSATDEEQFSDREIMEAELDRKRAMKILQNISAIADGKLSGEEIEGAKVDLQEDTNKKEEETSSINDEEEYIDQELIEADPDRNDATKLRANISANVDEKLTDEDVKKINEDLEEAIEKQEETSISKNEKHIDPELMEAESDCKEAKDMQEKSTANIDEKCSDKDFTEAESNFDKEMKTEEKSLTNCSENLID</sequence>
<dbReference type="SMART" id="SM00558">
    <property type="entry name" value="JmjC"/>
    <property type="match status" value="1"/>
</dbReference>
<dbReference type="GO" id="GO:0140683">
    <property type="term" value="F:histone H3K9me/H3K9me2 demethylase activity"/>
    <property type="evidence" value="ECO:0007669"/>
    <property type="project" value="UniProtKB-EC"/>
</dbReference>
<feature type="compositionally biased region" description="Polar residues" evidence="10">
    <location>
        <begin position="1839"/>
        <end position="1848"/>
    </location>
</feature>
<comment type="cofactor">
    <cofactor evidence="1">
        <name>Fe(2+)</name>
        <dbReference type="ChEBI" id="CHEBI:29033"/>
    </cofactor>
</comment>
<feature type="compositionally biased region" description="Basic and acidic residues" evidence="10">
    <location>
        <begin position="1456"/>
        <end position="1469"/>
    </location>
</feature>
<dbReference type="Pfam" id="PF02373">
    <property type="entry name" value="JmjC"/>
    <property type="match status" value="1"/>
</dbReference>
<dbReference type="VEuPathDB" id="VectorBase:GMOY013318"/>
<comment type="catalytic activity">
    <reaction evidence="8">
        <text>N(6),N(6)-dimethyl-L-lysyl(9)-[histone H3] + 2 2-oxoglutarate + 2 O2 = L-lysyl(9)-[histone H3] + 2 formaldehyde + 2 succinate + 2 CO2</text>
        <dbReference type="Rhea" id="RHEA:60188"/>
        <dbReference type="Rhea" id="RHEA-COMP:15541"/>
        <dbReference type="Rhea" id="RHEA-COMP:15546"/>
        <dbReference type="ChEBI" id="CHEBI:15379"/>
        <dbReference type="ChEBI" id="CHEBI:16526"/>
        <dbReference type="ChEBI" id="CHEBI:16810"/>
        <dbReference type="ChEBI" id="CHEBI:16842"/>
        <dbReference type="ChEBI" id="CHEBI:29969"/>
        <dbReference type="ChEBI" id="CHEBI:30031"/>
        <dbReference type="ChEBI" id="CHEBI:61976"/>
        <dbReference type="EC" id="1.14.11.65"/>
    </reaction>
</comment>
<dbReference type="GO" id="GO:0031490">
    <property type="term" value="F:chromatin DNA binding"/>
    <property type="evidence" value="ECO:0007669"/>
    <property type="project" value="TreeGrafter"/>
</dbReference>
<feature type="compositionally biased region" description="Basic and acidic residues" evidence="10">
    <location>
        <begin position="1489"/>
        <end position="1505"/>
    </location>
</feature>
<keyword evidence="9" id="KW-0175">Coiled coil</keyword>
<dbReference type="EC" id="1.14.11.65" evidence="7"/>
<evidence type="ECO:0000256" key="6">
    <source>
        <dbReference type="ARBA" id="ARBA00023242"/>
    </source>
</evidence>
<dbReference type="GO" id="GO:0006357">
    <property type="term" value="P:regulation of transcription by RNA polymerase II"/>
    <property type="evidence" value="ECO:0007669"/>
    <property type="project" value="TreeGrafter"/>
</dbReference>
<dbReference type="SUPFAM" id="SSF51197">
    <property type="entry name" value="Clavaminate synthase-like"/>
    <property type="match status" value="1"/>
</dbReference>
<organism evidence="12 13">
    <name type="scientific">Glossina morsitans morsitans</name>
    <name type="common">Savannah tsetse fly</name>
    <dbReference type="NCBI Taxonomy" id="37546"/>
    <lineage>
        <taxon>Eukaryota</taxon>
        <taxon>Metazoa</taxon>
        <taxon>Ecdysozoa</taxon>
        <taxon>Arthropoda</taxon>
        <taxon>Hexapoda</taxon>
        <taxon>Insecta</taxon>
        <taxon>Pterygota</taxon>
        <taxon>Neoptera</taxon>
        <taxon>Endopterygota</taxon>
        <taxon>Diptera</taxon>
        <taxon>Brachycera</taxon>
        <taxon>Muscomorpha</taxon>
        <taxon>Hippoboscoidea</taxon>
        <taxon>Glossinidae</taxon>
        <taxon>Glossina</taxon>
    </lineage>
</organism>
<evidence type="ECO:0000256" key="4">
    <source>
        <dbReference type="ARBA" id="ARBA00023002"/>
    </source>
</evidence>
<keyword evidence="3" id="KW-0479">Metal-binding</keyword>
<dbReference type="InterPro" id="IPR045109">
    <property type="entry name" value="LSDs-like"/>
</dbReference>
<dbReference type="FunFam" id="2.60.120.650:FF:000004">
    <property type="entry name" value="Putative lysine-specific demethylase 3B"/>
    <property type="match status" value="1"/>
</dbReference>
<reference evidence="12" key="1">
    <citation type="submission" date="2020-05" db="UniProtKB">
        <authorList>
            <consortium name="EnsemblMetazoa"/>
        </authorList>
    </citation>
    <scope>IDENTIFICATION</scope>
    <source>
        <strain evidence="12">Yale</strain>
    </source>
</reference>
<keyword evidence="6" id="KW-0539">Nucleus</keyword>
<dbReference type="InterPro" id="IPR003347">
    <property type="entry name" value="JmjC_dom"/>
</dbReference>